<evidence type="ECO:0008006" key="2">
    <source>
        <dbReference type="Google" id="ProtNLM"/>
    </source>
</evidence>
<comment type="caution">
    <text evidence="1">The sequence shown here is derived from an EMBL/GenBank/DDBJ whole genome shotgun (WGS) entry which is preliminary data.</text>
</comment>
<dbReference type="EMBL" id="VSSQ01009604">
    <property type="protein sequence ID" value="MPM42111.1"/>
    <property type="molecule type" value="Genomic_DNA"/>
</dbReference>
<accession>A0A644ZQE7</accession>
<proteinExistence type="predicted"/>
<evidence type="ECO:0000313" key="1">
    <source>
        <dbReference type="EMBL" id="MPM42111.1"/>
    </source>
</evidence>
<dbReference type="AlphaFoldDB" id="A0A644ZQE7"/>
<sequence>MKNGTVSLPKAAVLSDETQEHLWIMKMTDKETAVKVPIKTGLESLGMIEILSPMLSPDDLILETGNYGLPDTAKVVIQK</sequence>
<dbReference type="Gene3D" id="2.40.420.20">
    <property type="match status" value="1"/>
</dbReference>
<protein>
    <recommendedName>
        <fullName evidence="2">RND efflux pump membrane fusion protein barrel-sandwich domain-containing protein</fullName>
    </recommendedName>
</protein>
<organism evidence="1">
    <name type="scientific">bioreactor metagenome</name>
    <dbReference type="NCBI Taxonomy" id="1076179"/>
    <lineage>
        <taxon>unclassified sequences</taxon>
        <taxon>metagenomes</taxon>
        <taxon>ecological metagenomes</taxon>
    </lineage>
</organism>
<gene>
    <name evidence="1" type="ORF">SDC9_88773</name>
</gene>
<reference evidence="1" key="1">
    <citation type="submission" date="2019-08" db="EMBL/GenBank/DDBJ databases">
        <authorList>
            <person name="Kucharzyk K."/>
            <person name="Murdoch R.W."/>
            <person name="Higgins S."/>
            <person name="Loffler F."/>
        </authorList>
    </citation>
    <scope>NUCLEOTIDE SEQUENCE</scope>
</reference>
<name>A0A644ZQE7_9ZZZZ</name>